<dbReference type="CDD" id="cd11386">
    <property type="entry name" value="MCP_signal"/>
    <property type="match status" value="1"/>
</dbReference>
<sequence length="504" mass="52880">MKLRQRIWMLPILAAMVFMIGIAITYALGARTSAALEGLRTVAYPAKESVSRLTQAVEDFRAAVQAAATEGDADKVREAQAQSVRAQKELEVLLGLSFQKERAVKLRDVLGSYLPAAMQAANAMAGKGEAGDSMQRMTLGKTQWDQQIEELRKVAEEAVEQAQSNVSTGVGRSQIVVIGIGAVILVSLGIGAKLIVSSVWRDLGEEPDALRRIADAIAAGDLSVDGRLTGNETSLHAALLRMAVQLRGTVRGIRSAAEAVAQASAEIAAGSQDLSDRTERMSANLEQTAHSMKEMSSTVRLTAASAEQATDLARQASDSALRGESIVSGVVGNMTEITQASGRIGEIIGVIDGIAFQTNILALNAAVEAARAGEQGRGFAVVAGEVRSLAQRSAQAAREIKQLISMSSEKVTEGDRRVREAGQAMQDILSGVRHVAGIIGEISTSAAEQARGIDKVSGAISELDSVTQQNAALVEESAAAAVGLRQAALEQAQTVEAFNLGRSA</sequence>
<evidence type="ECO:0000313" key="7">
    <source>
        <dbReference type="Proteomes" id="UP001200741"/>
    </source>
</evidence>
<reference evidence="6 7" key="1">
    <citation type="submission" date="2021-12" db="EMBL/GenBank/DDBJ databases">
        <title>Genome seq of P8.</title>
        <authorList>
            <person name="Seo T."/>
        </authorList>
    </citation>
    <scope>NUCLEOTIDE SEQUENCE [LARGE SCALE GENOMIC DNA]</scope>
    <source>
        <strain evidence="6 7">P8</strain>
    </source>
</reference>
<dbReference type="Proteomes" id="UP001200741">
    <property type="component" value="Unassembled WGS sequence"/>
</dbReference>
<comment type="similarity">
    <text evidence="2">Belongs to the methyl-accepting chemotaxis (MCP) protein family.</text>
</comment>
<accession>A0ABS8Y0N1</accession>
<feature type="domain" description="Methyl-accepting transducer" evidence="5">
    <location>
        <begin position="256"/>
        <end position="485"/>
    </location>
</feature>
<dbReference type="PROSITE" id="PS50111">
    <property type="entry name" value="CHEMOTAXIS_TRANSDUC_2"/>
    <property type="match status" value="1"/>
</dbReference>
<evidence type="ECO:0000313" key="6">
    <source>
        <dbReference type="EMBL" id="MCE4556574.1"/>
    </source>
</evidence>
<name>A0ABS8Y0N1_9BURK</name>
<dbReference type="InterPro" id="IPR051310">
    <property type="entry name" value="MCP_chemotaxis"/>
</dbReference>
<keyword evidence="4" id="KW-0812">Transmembrane</keyword>
<protein>
    <submittedName>
        <fullName evidence="6">Methyl-accepting chemotaxis protein</fullName>
    </submittedName>
</protein>
<gene>
    <name evidence="6" type="ORF">LXT13_19435</name>
</gene>
<keyword evidence="3" id="KW-0807">Transducer</keyword>
<dbReference type="EMBL" id="JAJTWU010000008">
    <property type="protein sequence ID" value="MCE4556574.1"/>
    <property type="molecule type" value="Genomic_DNA"/>
</dbReference>
<keyword evidence="1" id="KW-0488">Methylation</keyword>
<evidence type="ECO:0000256" key="1">
    <source>
        <dbReference type="ARBA" id="ARBA00022481"/>
    </source>
</evidence>
<keyword evidence="7" id="KW-1185">Reference proteome</keyword>
<evidence type="ECO:0000256" key="2">
    <source>
        <dbReference type="ARBA" id="ARBA00029447"/>
    </source>
</evidence>
<dbReference type="Pfam" id="PF00015">
    <property type="entry name" value="MCPsignal"/>
    <property type="match status" value="1"/>
</dbReference>
<organism evidence="6 7">
    <name type="scientific">Pelomonas cellulosilytica</name>
    <dbReference type="NCBI Taxonomy" id="2906762"/>
    <lineage>
        <taxon>Bacteria</taxon>
        <taxon>Pseudomonadati</taxon>
        <taxon>Pseudomonadota</taxon>
        <taxon>Betaproteobacteria</taxon>
        <taxon>Burkholderiales</taxon>
        <taxon>Sphaerotilaceae</taxon>
        <taxon>Roseateles</taxon>
    </lineage>
</organism>
<dbReference type="RefSeq" id="WP_233373622.1">
    <property type="nucleotide sequence ID" value="NZ_JAJTWU010000008.1"/>
</dbReference>
<evidence type="ECO:0000259" key="5">
    <source>
        <dbReference type="PROSITE" id="PS50111"/>
    </source>
</evidence>
<comment type="caution">
    <text evidence="6">The sequence shown here is derived from an EMBL/GenBank/DDBJ whole genome shotgun (WGS) entry which is preliminary data.</text>
</comment>
<evidence type="ECO:0000256" key="4">
    <source>
        <dbReference type="SAM" id="Phobius"/>
    </source>
</evidence>
<dbReference type="InterPro" id="IPR004090">
    <property type="entry name" value="Chemotax_Me-accpt_rcpt"/>
</dbReference>
<dbReference type="PRINTS" id="PR00260">
    <property type="entry name" value="CHEMTRNSDUCR"/>
</dbReference>
<dbReference type="InterPro" id="IPR004089">
    <property type="entry name" value="MCPsignal_dom"/>
</dbReference>
<proteinExistence type="inferred from homology"/>
<dbReference type="SMART" id="SM00283">
    <property type="entry name" value="MA"/>
    <property type="match status" value="1"/>
</dbReference>
<evidence type="ECO:0000256" key="3">
    <source>
        <dbReference type="PROSITE-ProRule" id="PRU00284"/>
    </source>
</evidence>
<dbReference type="PANTHER" id="PTHR43531:SF14">
    <property type="entry name" value="METHYL-ACCEPTING CHEMOTAXIS PROTEIN I-RELATED"/>
    <property type="match status" value="1"/>
</dbReference>
<dbReference type="SUPFAM" id="SSF58104">
    <property type="entry name" value="Methyl-accepting chemotaxis protein (MCP) signaling domain"/>
    <property type="match status" value="1"/>
</dbReference>
<keyword evidence="4" id="KW-1133">Transmembrane helix</keyword>
<dbReference type="PANTHER" id="PTHR43531">
    <property type="entry name" value="PROTEIN ICFG"/>
    <property type="match status" value="1"/>
</dbReference>
<feature type="transmembrane region" description="Helical" evidence="4">
    <location>
        <begin position="7"/>
        <end position="29"/>
    </location>
</feature>
<dbReference type="Gene3D" id="1.10.287.950">
    <property type="entry name" value="Methyl-accepting chemotaxis protein"/>
    <property type="match status" value="1"/>
</dbReference>
<keyword evidence="4" id="KW-0472">Membrane</keyword>